<name>A0A4D7C8A6_9SPHN</name>
<keyword evidence="2" id="KW-1185">Reference proteome</keyword>
<dbReference type="EMBL" id="CP039704">
    <property type="protein sequence ID" value="QCI80455.1"/>
    <property type="molecule type" value="Genomic_DNA"/>
</dbReference>
<dbReference type="Proteomes" id="UP000298714">
    <property type="component" value="Chromosome"/>
</dbReference>
<organism evidence="1 2">
    <name type="scientific">Hankyongella ginsenosidimutans</name>
    <dbReference type="NCBI Taxonomy" id="1763828"/>
    <lineage>
        <taxon>Bacteria</taxon>
        <taxon>Pseudomonadati</taxon>
        <taxon>Pseudomonadota</taxon>
        <taxon>Alphaproteobacteria</taxon>
        <taxon>Sphingomonadales</taxon>
        <taxon>Sphingomonadaceae</taxon>
        <taxon>Hankyongella</taxon>
    </lineage>
</organism>
<dbReference type="InterPro" id="IPR003798">
    <property type="entry name" value="DNA_recombination_RmuC"/>
</dbReference>
<sequence>MVMFVAGEHFVSAALEINPALWEYAFEKRVLIATPTNLIALARTIALGWRQGGLPSRRSRSAGWAKNCTSGSSGLASGCRTLAARSARPSKATTSSLAPWKPRCCRRRANSANCRASKARKHWSRWRRRYALWRGGICRSARPPMRRNAPPGLI</sequence>
<gene>
    <name evidence="1" type="ORF">E6W36_15895</name>
</gene>
<proteinExistence type="predicted"/>
<dbReference type="AlphaFoldDB" id="A0A4D7C8A6"/>
<dbReference type="Pfam" id="PF02646">
    <property type="entry name" value="RmuC"/>
    <property type="match status" value="1"/>
</dbReference>
<accession>A0A4D7C8A6</accession>
<protein>
    <submittedName>
        <fullName evidence="1">DNA recombination protein RmuC</fullName>
    </submittedName>
</protein>
<dbReference type="KEGG" id="hgn:E6W36_15895"/>
<evidence type="ECO:0000313" key="2">
    <source>
        <dbReference type="Proteomes" id="UP000298714"/>
    </source>
</evidence>
<evidence type="ECO:0000313" key="1">
    <source>
        <dbReference type="EMBL" id="QCI80455.1"/>
    </source>
</evidence>
<reference evidence="2" key="1">
    <citation type="submission" date="2019-04" db="EMBL/GenBank/DDBJ databases">
        <title>Complete genome sequence of Sphingomonas sp. W1-2-3.</title>
        <authorList>
            <person name="Im W.T."/>
        </authorList>
    </citation>
    <scope>NUCLEOTIDE SEQUENCE [LARGE SCALE GENOMIC DNA]</scope>
    <source>
        <strain evidence="2">W1-2-3</strain>
    </source>
</reference>